<evidence type="ECO:0000256" key="1">
    <source>
        <dbReference type="ARBA" id="ARBA00022741"/>
    </source>
</evidence>
<dbReference type="GO" id="GO:0005524">
    <property type="term" value="F:ATP binding"/>
    <property type="evidence" value="ECO:0007669"/>
    <property type="project" value="UniProtKB-KW"/>
</dbReference>
<evidence type="ECO:0000256" key="2">
    <source>
        <dbReference type="ARBA" id="ARBA00022801"/>
    </source>
</evidence>
<dbReference type="Pfam" id="PF03266">
    <property type="entry name" value="NTPase_1"/>
    <property type="match status" value="1"/>
</dbReference>
<keyword evidence="1" id="KW-0547">Nucleotide-binding</keyword>
<organism evidence="5">
    <name type="scientific">Anopheles darlingi</name>
    <name type="common">Mosquito</name>
    <dbReference type="NCBI Taxonomy" id="43151"/>
    <lineage>
        <taxon>Eukaryota</taxon>
        <taxon>Metazoa</taxon>
        <taxon>Ecdysozoa</taxon>
        <taxon>Arthropoda</taxon>
        <taxon>Hexapoda</taxon>
        <taxon>Insecta</taxon>
        <taxon>Pterygota</taxon>
        <taxon>Neoptera</taxon>
        <taxon>Endopterygota</taxon>
        <taxon>Diptera</taxon>
        <taxon>Nematocera</taxon>
        <taxon>Culicoidea</taxon>
        <taxon>Culicidae</taxon>
        <taxon>Anophelinae</taxon>
        <taxon>Anopheles</taxon>
    </lineage>
</organism>
<evidence type="ECO:0000256" key="3">
    <source>
        <dbReference type="ARBA" id="ARBA00022840"/>
    </source>
</evidence>
<sequence length="190" mass="20722">MSLILVTGMPGTGKTTIIRKLSEELRARGLSVAGFYTEEVRNNGTGGERSGFDVITFTGQRAPLARVETRPATTAGNPTVGRYTVCVAEFEALALPTLDERHRARVLIVDEIGKMELKSRRFSQQMDAILKEVKTGTVRFIATVPLKAAGIQLIEKLKAVSGCQVFHVKPSNREDIYADLLSASMRLVSA</sequence>
<dbReference type="InterPro" id="IPR004948">
    <property type="entry name" value="Nuc-triphosphatase_THEP1"/>
</dbReference>
<reference evidence="5" key="3">
    <citation type="journal article" date="2013" name="Nucleic Acids Res.">
        <title>The genome of Anopheles darlingi, the main neotropical malaria vector.</title>
        <authorList>
            <person name="Marinotti O."/>
            <person name="Cerqueira G.C."/>
            <person name="de Almeida L.G."/>
            <person name="Ferro M.I."/>
            <person name="Loreto E.L."/>
            <person name="Zaha A."/>
            <person name="Teixeira S.M."/>
            <person name="Wespiser A.R."/>
            <person name="Almeida E Silva A."/>
            <person name="Schlindwein A.D."/>
            <person name="Pacheco A.C."/>
            <person name="Silva A.L."/>
            <person name="Graveley B.R."/>
            <person name="Walenz B.P."/>
            <person name="Lima Bde A."/>
            <person name="Ribeiro C.A."/>
            <person name="Nunes-Silva C.G."/>
            <person name="de Carvalho C.R."/>
            <person name="Soares C.M."/>
            <person name="de Menezes C.B."/>
            <person name="Matiolli C."/>
            <person name="Caffrey D."/>
            <person name="Araujo D.A."/>
            <person name="de Oliveira D.M."/>
            <person name="Golenbock D."/>
            <person name="Grisard E.C."/>
            <person name="Fantinatti-Garboggini F."/>
            <person name="de Carvalho F.M."/>
            <person name="Barcellos F.G."/>
            <person name="Prosdocimi F."/>
            <person name="May G."/>
            <person name="Azevedo Junior G.M."/>
            <person name="Guimaraes G.M."/>
            <person name="Goldman G.H."/>
            <person name="Padilha I.Q."/>
            <person name="Batista Jda S."/>
            <person name="Ferro J.A."/>
            <person name="Ribeiro J.M."/>
            <person name="Fietto J.L."/>
            <person name="Dabbas K.M."/>
            <person name="Cerdeira L."/>
            <person name="Agnez-Lima L.F."/>
            <person name="Brocchi M."/>
            <person name="de Carvalho M.O."/>
            <person name="Teixeira Mde M."/>
            <person name="Diniz Maia Mde M."/>
            <person name="Goldman M.H."/>
            <person name="Cruz Schneider M.P."/>
            <person name="Felipe M.S."/>
            <person name="Hungria M."/>
            <person name="Nicolas M.F."/>
            <person name="Pereira M."/>
            <person name="Montes M.A."/>
            <person name="Cantao M.E."/>
            <person name="Vincentz M."/>
            <person name="Rafael M.S."/>
            <person name="Silverman N."/>
            <person name="Stoco P.H."/>
            <person name="Souza R.C."/>
            <person name="Vicentini R."/>
            <person name="Gazzinelli R.T."/>
            <person name="Neves Rde O."/>
            <person name="Silva R."/>
            <person name="Astolfi-Filho S."/>
            <person name="Maciel T.E."/>
            <person name="Urmenyi T.P."/>
            <person name="Tadei W.P."/>
            <person name="Camargo E.P."/>
            <person name="de Vasconcelos A.T."/>
        </authorList>
    </citation>
    <scope>NUCLEOTIDE SEQUENCE</scope>
</reference>
<dbReference type="PANTHER" id="PTHR43146:SF1">
    <property type="entry name" value="CANCER-RELATED NUCLEOSIDE-TRIPHOSPHATASE"/>
    <property type="match status" value="1"/>
</dbReference>
<dbReference type="STRING" id="43151.W5JLE6"/>
<proteinExistence type="predicted"/>
<name>W5JLE6_ANODA</name>
<dbReference type="eggNOG" id="ENOG502QVJ8">
    <property type="taxonomic scope" value="Eukaryota"/>
</dbReference>
<dbReference type="EnsemblMetazoa" id="ADAC004133-RA">
    <property type="protein sequence ID" value="ADAC004133-PA"/>
    <property type="gene ID" value="ADAC004133"/>
</dbReference>
<dbReference type="Gene3D" id="3.40.50.300">
    <property type="entry name" value="P-loop containing nucleotide triphosphate hydrolases"/>
    <property type="match status" value="1"/>
</dbReference>
<evidence type="ECO:0000313" key="6">
    <source>
        <dbReference type="EnsemblMetazoa" id="ADAC004133-PA"/>
    </source>
</evidence>
<keyword evidence="7" id="KW-1185">Reference proteome</keyword>
<keyword evidence="3" id="KW-0067">ATP-binding</keyword>
<reference evidence="5 7" key="1">
    <citation type="journal article" date="2010" name="BMC Genomics">
        <title>Combination of measures distinguishes pre-miRNAs from other stem-loops in the genome of the newly sequenced Anopheles darlingi.</title>
        <authorList>
            <person name="Mendes N.D."/>
            <person name="Freitas A.T."/>
            <person name="Vasconcelos A.T."/>
            <person name="Sagot M.F."/>
        </authorList>
    </citation>
    <scope>NUCLEOTIDE SEQUENCE</scope>
</reference>
<dbReference type="InterPro" id="IPR027417">
    <property type="entry name" value="P-loop_NTPase"/>
</dbReference>
<accession>W5JLE6</accession>
<dbReference type="Proteomes" id="UP000000673">
    <property type="component" value="Unassembled WGS sequence"/>
</dbReference>
<dbReference type="PANTHER" id="PTHR43146">
    <property type="entry name" value="CANCER-RELATED NUCLEOSIDE-TRIPHOSPHATASE"/>
    <property type="match status" value="1"/>
</dbReference>
<dbReference type="InterPro" id="IPR003593">
    <property type="entry name" value="AAA+_ATPase"/>
</dbReference>
<dbReference type="FunCoup" id="W5JLE6">
    <property type="interactions" value="698"/>
</dbReference>
<dbReference type="HOGENOM" id="CLU_103145_1_0_1"/>
<dbReference type="AlphaFoldDB" id="W5JLE6"/>
<dbReference type="VEuPathDB" id="VectorBase:ADAC004133"/>
<keyword evidence="2" id="KW-0378">Hydrolase</keyword>
<dbReference type="GO" id="GO:0017111">
    <property type="term" value="F:ribonucleoside triphosphate phosphatase activity"/>
    <property type="evidence" value="ECO:0007669"/>
    <property type="project" value="InterPro"/>
</dbReference>
<evidence type="ECO:0000259" key="4">
    <source>
        <dbReference type="SMART" id="SM00382"/>
    </source>
</evidence>
<dbReference type="VEuPathDB" id="VectorBase:ADAR2_010690"/>
<reference evidence="6" key="4">
    <citation type="submission" date="2015-06" db="UniProtKB">
        <authorList>
            <consortium name="EnsemblMetazoa"/>
        </authorList>
    </citation>
    <scope>IDENTIFICATION</scope>
</reference>
<dbReference type="SUPFAM" id="SSF52540">
    <property type="entry name" value="P-loop containing nucleoside triphosphate hydrolases"/>
    <property type="match status" value="1"/>
</dbReference>
<feature type="domain" description="AAA+ ATPase" evidence="4">
    <location>
        <begin position="1"/>
        <end position="171"/>
    </location>
</feature>
<protein>
    <recommendedName>
        <fullName evidence="4">AAA+ ATPase domain-containing protein</fullName>
    </recommendedName>
</protein>
<gene>
    <name evidence="5" type="ORF">AND_004133</name>
</gene>
<evidence type="ECO:0000313" key="7">
    <source>
        <dbReference type="Proteomes" id="UP000000673"/>
    </source>
</evidence>
<dbReference type="OMA" id="YQVGNYR"/>
<dbReference type="SMART" id="SM00382">
    <property type="entry name" value="AAA"/>
    <property type="match status" value="1"/>
</dbReference>
<dbReference type="EMBL" id="ADMH02001091">
    <property type="protein sequence ID" value="ETN64133.1"/>
    <property type="molecule type" value="Genomic_DNA"/>
</dbReference>
<evidence type="ECO:0000313" key="5">
    <source>
        <dbReference type="EMBL" id="ETN64133.1"/>
    </source>
</evidence>
<reference evidence="5" key="2">
    <citation type="submission" date="2010-05" db="EMBL/GenBank/DDBJ databases">
        <authorList>
            <person name="Almeida L.G."/>
            <person name="Nicolas M.F."/>
            <person name="Souza R.C."/>
            <person name="Vasconcelos A.T.R."/>
        </authorList>
    </citation>
    <scope>NUCLEOTIDE SEQUENCE</scope>
</reference>